<dbReference type="PANTHER" id="PTHR34883:SF16">
    <property type="entry name" value="RICH PROTEIN, PUTATIVE-RELATED"/>
    <property type="match status" value="1"/>
</dbReference>
<feature type="chain" id="PRO_5012643665" description="Phytocyanin domain-containing protein" evidence="1">
    <location>
        <begin position="18"/>
        <end position="236"/>
    </location>
</feature>
<dbReference type="RefSeq" id="XP_021868707.1">
    <property type="nucleotide sequence ID" value="XM_022018631.1"/>
</dbReference>
<feature type="signal peptide" evidence="1">
    <location>
        <begin position="1"/>
        <end position="17"/>
    </location>
</feature>
<dbReference type="InterPro" id="IPR003245">
    <property type="entry name" value="Phytocyanin_dom"/>
</dbReference>
<comment type="caution">
    <text evidence="3">The sequence shown here is derived from an EMBL/GenBank/DDBJ whole genome shotgun (WGS) entry which is preliminary data.</text>
</comment>
<dbReference type="GeneID" id="33560440"/>
<reference evidence="3 4" key="1">
    <citation type="submission" date="2017-03" db="EMBL/GenBank/DDBJ databases">
        <title>Widespread Adenine N6-methylation of Active Genes in Fungi.</title>
        <authorList>
            <consortium name="DOE Joint Genome Institute"/>
            <person name="Mondo S.J."/>
            <person name="Dannebaum R.O."/>
            <person name="Kuo R.C."/>
            <person name="Louie K.B."/>
            <person name="Bewick A.J."/>
            <person name="Labutti K."/>
            <person name="Haridas S."/>
            <person name="Kuo A."/>
            <person name="Salamov A."/>
            <person name="Ahrendt S.R."/>
            <person name="Lau R."/>
            <person name="Bowen B.P."/>
            <person name="Lipzen A."/>
            <person name="Sullivan W."/>
            <person name="Andreopoulos W.B."/>
            <person name="Clum A."/>
            <person name="Lindquist E."/>
            <person name="Daum C."/>
            <person name="Northen T.R."/>
            <person name="Ramamoorthy G."/>
            <person name="Schmitz R.J."/>
            <person name="Gryganskyi A."/>
            <person name="Culley D."/>
            <person name="Magnuson J."/>
            <person name="James T.Y."/>
            <person name="O'Malley M.A."/>
            <person name="Stajich J.E."/>
            <person name="Spatafora J.W."/>
            <person name="Visel A."/>
            <person name="Grigoriev I.V."/>
        </authorList>
    </citation>
    <scope>NUCLEOTIDE SEQUENCE [LARGE SCALE GENOMIC DNA]</scope>
    <source>
        <strain evidence="3 4">NRRL Y-17943</strain>
    </source>
</reference>
<dbReference type="Pfam" id="PF02298">
    <property type="entry name" value="Cu_bind_like"/>
    <property type="match status" value="1"/>
</dbReference>
<feature type="domain" description="Phytocyanin" evidence="2">
    <location>
        <begin position="37"/>
        <end position="110"/>
    </location>
</feature>
<evidence type="ECO:0000259" key="2">
    <source>
        <dbReference type="Pfam" id="PF02298"/>
    </source>
</evidence>
<dbReference type="InParanoid" id="A0A1Y1UA71"/>
<sequence>MLVQALSVVASASVVMAATQHVVLVGPDHTLNYEPSTVQASVGDTILFQFQAGNHSVTQSTFQNPCTYSGGFNSGFFPISGNPVDVAITVETSDPIWMFCAQDGHCEAGMVFAVNPPSSGDTFSAFVSNAESGNTASATTTMTGSAAASLISTWTASTTLTVASGSASATASASDSSSSMTSGGYGMASSSSAATSSGASSTSSASAAAKTSGGASALLTPSAAGLFLSFLLSAFM</sequence>
<dbReference type="InterPro" id="IPR052953">
    <property type="entry name" value="Ser-rich/MCO-related"/>
</dbReference>
<keyword evidence="1" id="KW-0732">Signal</keyword>
<gene>
    <name evidence="3" type="ORF">BD324DRAFT_653221</name>
</gene>
<dbReference type="PANTHER" id="PTHR34883">
    <property type="entry name" value="SERINE-RICH PROTEIN, PUTATIVE-RELATED-RELATED"/>
    <property type="match status" value="1"/>
</dbReference>
<dbReference type="SUPFAM" id="SSF49503">
    <property type="entry name" value="Cupredoxins"/>
    <property type="match status" value="1"/>
</dbReference>
<name>A0A1Y1UA71_9TREE</name>
<evidence type="ECO:0000313" key="4">
    <source>
        <dbReference type="Proteomes" id="UP000193218"/>
    </source>
</evidence>
<evidence type="ECO:0000313" key="3">
    <source>
        <dbReference type="EMBL" id="ORX34444.1"/>
    </source>
</evidence>
<dbReference type="GO" id="GO:0009055">
    <property type="term" value="F:electron transfer activity"/>
    <property type="evidence" value="ECO:0007669"/>
    <property type="project" value="InterPro"/>
</dbReference>
<dbReference type="AlphaFoldDB" id="A0A1Y1UA71"/>
<dbReference type="Proteomes" id="UP000193218">
    <property type="component" value="Unassembled WGS sequence"/>
</dbReference>
<evidence type="ECO:0000256" key="1">
    <source>
        <dbReference type="SAM" id="SignalP"/>
    </source>
</evidence>
<protein>
    <recommendedName>
        <fullName evidence="2">Phytocyanin domain-containing protein</fullName>
    </recommendedName>
</protein>
<proteinExistence type="predicted"/>
<dbReference type="EMBL" id="NBSH01000014">
    <property type="protein sequence ID" value="ORX34444.1"/>
    <property type="molecule type" value="Genomic_DNA"/>
</dbReference>
<accession>A0A1Y1UA71</accession>
<organism evidence="3 4">
    <name type="scientific">Kockovaella imperatae</name>
    <dbReference type="NCBI Taxonomy" id="4999"/>
    <lineage>
        <taxon>Eukaryota</taxon>
        <taxon>Fungi</taxon>
        <taxon>Dikarya</taxon>
        <taxon>Basidiomycota</taxon>
        <taxon>Agaricomycotina</taxon>
        <taxon>Tremellomycetes</taxon>
        <taxon>Tremellales</taxon>
        <taxon>Cuniculitremaceae</taxon>
        <taxon>Kockovaella</taxon>
    </lineage>
</organism>
<dbReference type="STRING" id="4999.A0A1Y1UA71"/>
<dbReference type="OrthoDB" id="1921208at2759"/>
<dbReference type="CDD" id="cd00920">
    <property type="entry name" value="Cupredoxin"/>
    <property type="match status" value="1"/>
</dbReference>
<keyword evidence="4" id="KW-1185">Reference proteome</keyword>
<dbReference type="Gene3D" id="2.60.40.420">
    <property type="entry name" value="Cupredoxins - blue copper proteins"/>
    <property type="match status" value="1"/>
</dbReference>
<dbReference type="InterPro" id="IPR008972">
    <property type="entry name" value="Cupredoxin"/>
</dbReference>